<gene>
    <name evidence="2" type="ORF">QPX54_08370</name>
</gene>
<dbReference type="GO" id="GO:0031012">
    <property type="term" value="C:extracellular matrix"/>
    <property type="evidence" value="ECO:0007669"/>
    <property type="project" value="TreeGrafter"/>
</dbReference>
<dbReference type="InterPro" id="IPR008160">
    <property type="entry name" value="Collagen"/>
</dbReference>
<dbReference type="Pfam" id="PF01391">
    <property type="entry name" value="Collagen"/>
    <property type="match status" value="1"/>
</dbReference>
<proteinExistence type="predicted"/>
<feature type="region of interest" description="Disordered" evidence="1">
    <location>
        <begin position="258"/>
        <end position="346"/>
    </location>
</feature>
<evidence type="ECO:0000313" key="3">
    <source>
        <dbReference type="Proteomes" id="UP001226160"/>
    </source>
</evidence>
<feature type="region of interest" description="Disordered" evidence="1">
    <location>
        <begin position="422"/>
        <end position="465"/>
    </location>
</feature>
<comment type="caution">
    <text evidence="2">The sequence shown here is derived from an EMBL/GenBank/DDBJ whole genome shotgun (WGS) entry which is preliminary data.</text>
</comment>
<dbReference type="PANTHER" id="PTHR24023">
    <property type="entry name" value="COLLAGEN ALPHA"/>
    <property type="match status" value="1"/>
</dbReference>
<feature type="compositionally biased region" description="Low complexity" evidence="1">
    <location>
        <begin position="299"/>
        <end position="338"/>
    </location>
</feature>
<reference evidence="2" key="1">
    <citation type="submission" date="2023-05" db="EMBL/GenBank/DDBJ databases">
        <title>Metabolic capabilities are highly conserved among human nasal-associated Corynebacterium species in pangenomic analyses.</title>
        <authorList>
            <person name="Tran T.H."/>
            <person name="Roberts A.Q."/>
            <person name="Escapa I.F."/>
            <person name="Gao W."/>
            <person name="Conlan S."/>
            <person name="Kong H."/>
            <person name="Segre J.A."/>
            <person name="Kelly M.S."/>
            <person name="Lemon K.P."/>
        </authorList>
    </citation>
    <scope>NUCLEOTIDE SEQUENCE</scope>
    <source>
        <strain evidence="2">KPL2654</strain>
    </source>
</reference>
<organism evidence="2 3">
    <name type="scientific">Corynebacterium propinquum</name>
    <dbReference type="NCBI Taxonomy" id="43769"/>
    <lineage>
        <taxon>Bacteria</taxon>
        <taxon>Bacillati</taxon>
        <taxon>Actinomycetota</taxon>
        <taxon>Actinomycetes</taxon>
        <taxon>Mycobacteriales</taxon>
        <taxon>Corynebacteriaceae</taxon>
        <taxon>Corynebacterium</taxon>
    </lineage>
</organism>
<dbReference type="GO" id="GO:0005615">
    <property type="term" value="C:extracellular space"/>
    <property type="evidence" value="ECO:0007669"/>
    <property type="project" value="TreeGrafter"/>
</dbReference>
<feature type="region of interest" description="Disordered" evidence="1">
    <location>
        <begin position="371"/>
        <end position="404"/>
    </location>
</feature>
<dbReference type="Proteomes" id="UP001226160">
    <property type="component" value="Unassembled WGS sequence"/>
</dbReference>
<dbReference type="InterPro" id="IPR050149">
    <property type="entry name" value="Collagen_superfamily"/>
</dbReference>
<evidence type="ECO:0000313" key="2">
    <source>
        <dbReference type="EMBL" id="MDK4326515.1"/>
    </source>
</evidence>
<dbReference type="EMBL" id="JASNVP010000007">
    <property type="protein sequence ID" value="MDK4326515.1"/>
    <property type="molecule type" value="Genomic_DNA"/>
</dbReference>
<dbReference type="GO" id="GO:0030020">
    <property type="term" value="F:extracellular matrix structural constituent conferring tensile strength"/>
    <property type="evidence" value="ECO:0007669"/>
    <property type="project" value="TreeGrafter"/>
</dbReference>
<feature type="compositionally biased region" description="Basic and acidic residues" evidence="1">
    <location>
        <begin position="388"/>
        <end position="399"/>
    </location>
</feature>
<dbReference type="GO" id="GO:0030198">
    <property type="term" value="P:extracellular matrix organization"/>
    <property type="evidence" value="ECO:0007669"/>
    <property type="project" value="TreeGrafter"/>
</dbReference>
<protein>
    <recommendedName>
        <fullName evidence="4">Collagen-like protein</fullName>
    </recommendedName>
</protein>
<accession>A0AAP4F744</accession>
<name>A0AAP4F744_9CORY</name>
<evidence type="ECO:0000256" key="1">
    <source>
        <dbReference type="SAM" id="MobiDB-lite"/>
    </source>
</evidence>
<evidence type="ECO:0008006" key="4">
    <source>
        <dbReference type="Google" id="ProtNLM"/>
    </source>
</evidence>
<dbReference type="PANTHER" id="PTHR24023:SF1112">
    <property type="entry name" value="COL_CUTICLE_N DOMAIN-CONTAINING PROTEIN-RELATED"/>
    <property type="match status" value="1"/>
</dbReference>
<dbReference type="AlphaFoldDB" id="A0AAP4F744"/>
<feature type="compositionally biased region" description="Basic and acidic residues" evidence="1">
    <location>
        <begin position="427"/>
        <end position="447"/>
    </location>
</feature>
<sequence length="505" mass="51792">MSLSILLFSELIQCLVIPDSISQKKNRVRVPTEVVLHSAFEEKPGDHIVARKKSVGVTACAVFALSLGLLTPINTAHAQEQEPANSATQLCPVEDFRVKSTGISWEINPAAGDKFDTKDPKIGVDDNQRPVAANFRGALDDASVTLDANDILIGGAVVGEGRITVAGTTIARPTVTIGSGKRVTVSALVDGVGRTVATGILGNEYAEKQQVLDSYTTQFGARVTKLIFASDVPDGVKAALSGDITIYGEVAPIRKENCTEDEKRGVQGPRGPIGPQGNRGPAGPAGPPGTPGKDGETGPQGDRGPAGPAGPPGSEGKPGPQGQPGKRGPQGEPGQRGPAGPPGEDLKIKKQYDDAQGNIVVEFTNGQKIVIPKGKDGAAGQDGAAGKDGAKGQDGKDAKPLTIVGQESKDGKVIVKFSDGSTVEIPLPKDGKDGMDGKPGKDGKDGKPGPQGPKGEQGEAPSSSVGGIFDSIMKALASLFTGPSLLGGFFSKIMDLLKTLSGMQS</sequence>
<dbReference type="RefSeq" id="WP_284589897.1">
    <property type="nucleotide sequence ID" value="NZ_JASNVP010000007.1"/>
</dbReference>